<gene>
    <name evidence="1" type="ORF">MACH21_29620</name>
</gene>
<organism evidence="1 2">
    <name type="scientific">Roseicyclus marinus</name>
    <dbReference type="NCBI Taxonomy" id="2161673"/>
    <lineage>
        <taxon>Bacteria</taxon>
        <taxon>Pseudomonadati</taxon>
        <taxon>Pseudomonadota</taxon>
        <taxon>Alphaproteobacteria</taxon>
        <taxon>Rhodobacterales</taxon>
        <taxon>Roseobacteraceae</taxon>
        <taxon>Roseicyclus</taxon>
    </lineage>
</organism>
<keyword evidence="2" id="KW-1185">Reference proteome</keyword>
<sequence length="85" mass="9300">MLLVVANSALAACFADYRAKMDNPLRLHYGVIELPQDACSVTAAAPVIAERIAQGGWELLQVVSVFDEQGLATRRADAAEYFLRF</sequence>
<reference evidence="1 2" key="1">
    <citation type="submission" date="2023-01" db="EMBL/GenBank/DDBJ databases">
        <title>Complete genome sequence of Roseicyclus marinus strain Dej080120_10.</title>
        <authorList>
            <person name="Ueki S."/>
            <person name="Maruyama F."/>
        </authorList>
    </citation>
    <scope>NUCLEOTIDE SEQUENCE [LARGE SCALE GENOMIC DNA]</scope>
    <source>
        <strain evidence="1 2">Dej080120_10</strain>
    </source>
</reference>
<name>A0AA48HFI8_9RHOB</name>
<dbReference type="Proteomes" id="UP001337723">
    <property type="component" value="Chromosome"/>
</dbReference>
<dbReference type="EMBL" id="AP027266">
    <property type="protein sequence ID" value="BDW86785.1"/>
    <property type="molecule type" value="Genomic_DNA"/>
</dbReference>
<accession>A0AA48HFI8</accession>
<dbReference type="AlphaFoldDB" id="A0AA48HFI8"/>
<evidence type="ECO:0000313" key="1">
    <source>
        <dbReference type="EMBL" id="BDW86785.1"/>
    </source>
</evidence>
<proteinExistence type="predicted"/>
<protein>
    <submittedName>
        <fullName evidence="1">Uncharacterized protein</fullName>
    </submittedName>
</protein>
<evidence type="ECO:0000313" key="2">
    <source>
        <dbReference type="Proteomes" id="UP001337723"/>
    </source>
</evidence>
<dbReference type="KEGG" id="rmai:MACH21_29620"/>